<dbReference type="InterPro" id="IPR029032">
    <property type="entry name" value="AhpD-like"/>
</dbReference>
<feature type="domain" description="Carboxymuconolactone decarboxylase-like" evidence="3">
    <location>
        <begin position="73"/>
        <end position="155"/>
    </location>
</feature>
<keyword evidence="5" id="KW-1185">Reference proteome</keyword>
<dbReference type="SUPFAM" id="SSF69118">
    <property type="entry name" value="AhpD-like"/>
    <property type="match status" value="1"/>
</dbReference>
<feature type="transmembrane region" description="Helical" evidence="2">
    <location>
        <begin position="180"/>
        <end position="200"/>
    </location>
</feature>
<sequence>MARRGARDARADRRRARGAAGPGGRARHAGRVVTPRITPPAHFDDHQVEQLDKTYPKPGGEYLNLWKTLAHRPELLRRVNALGGYYPRHSVVGVRERELAILRTAARRGAAYVEAQHRAIAADAGVPAAEIAAAADPALEHAWAPADAALLAFVDEFVAHDTVGDATWSALHAHLGDDGVLELLVMIGFYGLIGAMLSAVRVEIDAPAA</sequence>
<keyword evidence="2" id="KW-0472">Membrane</keyword>
<keyword evidence="2" id="KW-0812">Transmembrane</keyword>
<evidence type="ECO:0000313" key="5">
    <source>
        <dbReference type="Proteomes" id="UP000321805"/>
    </source>
</evidence>
<organism evidence="4 5">
    <name type="scientific">Baekduia soli</name>
    <dbReference type="NCBI Taxonomy" id="496014"/>
    <lineage>
        <taxon>Bacteria</taxon>
        <taxon>Bacillati</taxon>
        <taxon>Actinomycetota</taxon>
        <taxon>Thermoleophilia</taxon>
        <taxon>Solirubrobacterales</taxon>
        <taxon>Baekduiaceae</taxon>
        <taxon>Baekduia</taxon>
    </lineage>
</organism>
<evidence type="ECO:0000259" key="3">
    <source>
        <dbReference type="Pfam" id="PF02627"/>
    </source>
</evidence>
<dbReference type="GO" id="GO:0051920">
    <property type="term" value="F:peroxiredoxin activity"/>
    <property type="evidence" value="ECO:0007669"/>
    <property type="project" value="InterPro"/>
</dbReference>
<dbReference type="KEGG" id="bsol:FSW04_11410"/>
<dbReference type="InterPro" id="IPR003779">
    <property type="entry name" value="CMD-like"/>
</dbReference>
<protein>
    <recommendedName>
        <fullName evidence="3">Carboxymuconolactone decarboxylase-like domain-containing protein</fullName>
    </recommendedName>
</protein>
<evidence type="ECO:0000256" key="1">
    <source>
        <dbReference type="SAM" id="MobiDB-lite"/>
    </source>
</evidence>
<reference evidence="4 5" key="1">
    <citation type="journal article" date="2018" name="J. Microbiol.">
        <title>Baekduia soli gen. nov., sp. nov., a novel bacterium isolated from the soil of Baekdu Mountain and proposal of a novel family name, Baekduiaceae fam. nov.</title>
        <authorList>
            <person name="An D.S."/>
            <person name="Siddiqi M.Z."/>
            <person name="Kim K.H."/>
            <person name="Yu H.S."/>
            <person name="Im W.T."/>
        </authorList>
    </citation>
    <scope>NUCLEOTIDE SEQUENCE [LARGE SCALE GENOMIC DNA]</scope>
    <source>
        <strain evidence="4 5">BR7-21</strain>
    </source>
</reference>
<keyword evidence="2" id="KW-1133">Transmembrane helix</keyword>
<evidence type="ECO:0000256" key="2">
    <source>
        <dbReference type="SAM" id="Phobius"/>
    </source>
</evidence>
<dbReference type="Gene3D" id="1.20.1290.10">
    <property type="entry name" value="AhpD-like"/>
    <property type="match status" value="1"/>
</dbReference>
<evidence type="ECO:0000313" key="4">
    <source>
        <dbReference type="EMBL" id="QEC48115.1"/>
    </source>
</evidence>
<dbReference type="PANTHER" id="PTHR34846">
    <property type="entry name" value="4-CARBOXYMUCONOLACTONE DECARBOXYLASE FAMILY PROTEIN (AFU_ORTHOLOGUE AFUA_6G11590)"/>
    <property type="match status" value="1"/>
</dbReference>
<gene>
    <name evidence="4" type="ORF">FSW04_11410</name>
</gene>
<dbReference type="OrthoDB" id="4704294at2"/>
<feature type="compositionally biased region" description="Basic and acidic residues" evidence="1">
    <location>
        <begin position="1"/>
        <end position="11"/>
    </location>
</feature>
<dbReference type="EMBL" id="CP042430">
    <property type="protein sequence ID" value="QEC48115.1"/>
    <property type="molecule type" value="Genomic_DNA"/>
</dbReference>
<accession>A0A5B8U5F7</accession>
<feature type="region of interest" description="Disordered" evidence="1">
    <location>
        <begin position="1"/>
        <end position="28"/>
    </location>
</feature>
<dbReference type="Pfam" id="PF02627">
    <property type="entry name" value="CMD"/>
    <property type="match status" value="1"/>
</dbReference>
<dbReference type="AlphaFoldDB" id="A0A5B8U5F7"/>
<name>A0A5B8U5F7_9ACTN</name>
<dbReference type="Proteomes" id="UP000321805">
    <property type="component" value="Chromosome"/>
</dbReference>
<proteinExistence type="predicted"/>
<dbReference type="PANTHER" id="PTHR34846:SF5">
    <property type="entry name" value="CARBOXYMUCONOLACTONE DECARBOXYLASE-LIKE DOMAIN-CONTAINING PROTEIN"/>
    <property type="match status" value="1"/>
</dbReference>